<dbReference type="CDD" id="cd07814">
    <property type="entry name" value="SRPBCC_CalC_Aha1-like"/>
    <property type="match status" value="1"/>
</dbReference>
<dbReference type="EMBL" id="LT629739">
    <property type="protein sequence ID" value="SDS58607.1"/>
    <property type="molecule type" value="Genomic_DNA"/>
</dbReference>
<evidence type="ECO:0000313" key="4">
    <source>
        <dbReference type="Proteomes" id="UP000199700"/>
    </source>
</evidence>
<dbReference type="InterPro" id="IPR023393">
    <property type="entry name" value="START-like_dom_sf"/>
</dbReference>
<feature type="domain" description="Activator of Hsp90 ATPase homologue 1/2-like C-terminal" evidence="2">
    <location>
        <begin position="36"/>
        <end position="173"/>
    </location>
</feature>
<comment type="similarity">
    <text evidence="1">Belongs to the AHA1 family.</text>
</comment>
<proteinExistence type="inferred from homology"/>
<dbReference type="STRING" id="629680.SAMN04489751_2347"/>
<protein>
    <submittedName>
        <fullName evidence="3">Uncharacterized conserved protein YndB, AHSA1/START domain</fullName>
    </submittedName>
</protein>
<dbReference type="SUPFAM" id="SSF55961">
    <property type="entry name" value="Bet v1-like"/>
    <property type="match status" value="1"/>
</dbReference>
<dbReference type="Proteomes" id="UP000199700">
    <property type="component" value="Chromosome"/>
</dbReference>
<evidence type="ECO:0000313" key="3">
    <source>
        <dbReference type="EMBL" id="SDS58607.1"/>
    </source>
</evidence>
<dbReference type="Pfam" id="PF08327">
    <property type="entry name" value="AHSA1"/>
    <property type="match status" value="1"/>
</dbReference>
<dbReference type="InterPro" id="IPR013538">
    <property type="entry name" value="ASHA1/2-like_C"/>
</dbReference>
<organism evidence="3 4">
    <name type="scientific">Brevibacterium sandarakinum</name>
    <dbReference type="NCBI Taxonomy" id="629680"/>
    <lineage>
        <taxon>Bacteria</taxon>
        <taxon>Bacillati</taxon>
        <taxon>Actinomycetota</taxon>
        <taxon>Actinomycetes</taxon>
        <taxon>Micrococcales</taxon>
        <taxon>Brevibacteriaceae</taxon>
        <taxon>Brevibacterium</taxon>
    </lineage>
</organism>
<evidence type="ECO:0000256" key="1">
    <source>
        <dbReference type="ARBA" id="ARBA00006817"/>
    </source>
</evidence>
<dbReference type="AlphaFoldDB" id="A0A1H1TE93"/>
<keyword evidence="4" id="KW-1185">Reference proteome</keyword>
<sequence length="176" mass="19457">MRRVPVDEANKGVVMPVIETSHDEENLTLTMVADFAAPPERVWEVYANPRQLEKVWGPPTYPATVVDHSLVPGGRVTYFMTSPEGEKFCGLWEVSSVDAPRQLAFRDYFADEDFNIDESMPGSSSVFTFSEVDGGTRATYESTFDSLEGLKTVLEMGMVEGATSAMSQIDDLLAQD</sequence>
<gene>
    <name evidence="3" type="ORF">SAMN04489751_2347</name>
</gene>
<evidence type="ECO:0000259" key="2">
    <source>
        <dbReference type="Pfam" id="PF08327"/>
    </source>
</evidence>
<reference evidence="3" key="1">
    <citation type="submission" date="2016-10" db="EMBL/GenBank/DDBJ databases">
        <authorList>
            <person name="Varghese N."/>
            <person name="Submissions S."/>
        </authorList>
    </citation>
    <scope>NUCLEOTIDE SEQUENCE [LARGE SCALE GENOMIC DNA]</scope>
    <source>
        <strain evidence="3">DSM 22082</strain>
    </source>
</reference>
<name>A0A1H1TE93_BRESA</name>
<dbReference type="Gene3D" id="3.30.530.20">
    <property type="match status" value="1"/>
</dbReference>
<accession>A0A1H1TE93</accession>